<dbReference type="KEGG" id="sap:Sulac_0583"/>
<evidence type="ECO:0000313" key="3">
    <source>
        <dbReference type="EMBL" id="AEW04112.1"/>
    </source>
</evidence>
<feature type="domain" description="THIF-type NAD/FAD binding fold" evidence="2">
    <location>
        <begin position="105"/>
        <end position="340"/>
    </location>
</feature>
<feature type="compositionally biased region" description="Basic residues" evidence="1">
    <location>
        <begin position="493"/>
        <end position="504"/>
    </location>
</feature>
<dbReference type="GO" id="GO:0005737">
    <property type="term" value="C:cytoplasm"/>
    <property type="evidence" value="ECO:0007669"/>
    <property type="project" value="TreeGrafter"/>
</dbReference>
<reference evidence="3 4" key="2">
    <citation type="journal article" date="2012" name="Stand. Genomic Sci.">
        <title>Complete genome sequence of the moderately thermophilic mineral-sulfide-oxidizing firmicute Sulfobacillus acidophilus type strain (NAL(T)).</title>
        <authorList>
            <person name="Anderson I."/>
            <person name="Chertkov O."/>
            <person name="Chen A."/>
            <person name="Saunders E."/>
            <person name="Lapidus A."/>
            <person name="Nolan M."/>
            <person name="Lucas S."/>
            <person name="Hammon N."/>
            <person name="Deshpande S."/>
            <person name="Cheng J.F."/>
            <person name="Han C."/>
            <person name="Tapia R."/>
            <person name="Goodwin L.A."/>
            <person name="Pitluck S."/>
            <person name="Liolios K."/>
            <person name="Pagani I."/>
            <person name="Ivanova N."/>
            <person name="Mikhailova N."/>
            <person name="Pati A."/>
            <person name="Palaniappan K."/>
            <person name="Land M."/>
            <person name="Pan C."/>
            <person name="Rohde M."/>
            <person name="Pukall R."/>
            <person name="Goker M."/>
            <person name="Detter J.C."/>
            <person name="Woyke T."/>
            <person name="Bristow J."/>
            <person name="Eisen J.A."/>
            <person name="Markowitz V."/>
            <person name="Hugenholtz P."/>
            <person name="Kyrpides N.C."/>
            <person name="Klenk H.P."/>
            <person name="Mavromatis K."/>
        </authorList>
    </citation>
    <scope>NUCLEOTIDE SEQUENCE [LARGE SCALE GENOMIC DNA]</scope>
    <source>
        <strain evidence="4">ATCC 700253 / DSM 10332 / NAL</strain>
    </source>
</reference>
<evidence type="ECO:0000259" key="2">
    <source>
        <dbReference type="Pfam" id="PF00899"/>
    </source>
</evidence>
<name>G8TZE3_SULAD</name>
<keyword evidence="4" id="KW-1185">Reference proteome</keyword>
<dbReference type="PATRIC" id="fig|679936.5.peg.622"/>
<dbReference type="Proteomes" id="UP000005439">
    <property type="component" value="Chromosome"/>
</dbReference>
<dbReference type="PANTHER" id="PTHR10953:SF102">
    <property type="entry name" value="ADENYLYLTRANSFERASE AND SULFURTRANSFERASE MOCS3"/>
    <property type="match status" value="1"/>
</dbReference>
<evidence type="ECO:0000256" key="1">
    <source>
        <dbReference type="SAM" id="MobiDB-lite"/>
    </source>
</evidence>
<sequence length="556" mass="61684">MTILRPVLKRAIPWFLVRDFVQIGEEPGYTFAVTDEVSRTVDLLEMLDGRSLDDVLTAARRRWKDAQADRWVLNALDTLHSAGLLTDAASRIPTHDRLALLADRYNANVNFWELMDPKGRGWAIQEVLDQSRVVVLGVGGLGTYVSFALAGVGIGTLTLVDFDRVEARNLNRQILYTAADIGKPKVDVAQQRLQDFHPSITIGAITTRISGANDLFEPLQGATWVVCVADTPSTQIHQWVNEAAVACRVPVTFGGVLGRVGVYSTIMPDQSGCVACQARQMTDEQQALWDVMQQRQFQRVNAAIAPHVSMLAGIIVKDVIRGLLHVTPHSLGAICHYDFNDLIDPVRVTTGPQPFEGRMNDDHLTGMADQAIINRERISGRFDRHRGFGRQPRRDKLGPLVGRVGKPEMRPFLAGLKDIAMNIIFVQIESHKLRYAQALLSELLVVGDVWYHSVLVGNHVSESPAMPAHGGGALGGTHSHRTRVRATNASPCKKSRRSTPRHRTNPPTRCRSIRGRSRRFLLRTPGLDSHHTHSTTQTLSLERTLVLKKSNPIFCP</sequence>
<dbReference type="GO" id="GO:0004792">
    <property type="term" value="F:thiosulfate-cyanide sulfurtransferase activity"/>
    <property type="evidence" value="ECO:0007669"/>
    <property type="project" value="TreeGrafter"/>
</dbReference>
<protein>
    <submittedName>
        <fullName evidence="3">UBA/THIF-type NAD/FAD binding protein</fullName>
    </submittedName>
</protein>
<dbReference type="GO" id="GO:0008641">
    <property type="term" value="F:ubiquitin-like modifier activating enzyme activity"/>
    <property type="evidence" value="ECO:0007669"/>
    <property type="project" value="InterPro"/>
</dbReference>
<accession>G8TZE3</accession>
<dbReference type="Pfam" id="PF00899">
    <property type="entry name" value="ThiF"/>
    <property type="match status" value="1"/>
</dbReference>
<dbReference type="InterPro" id="IPR035985">
    <property type="entry name" value="Ubiquitin-activating_enz"/>
</dbReference>
<dbReference type="AlphaFoldDB" id="G8TZE3"/>
<proteinExistence type="predicted"/>
<organism evidence="3 4">
    <name type="scientific">Sulfobacillus acidophilus (strain ATCC 700253 / DSM 10332 / NAL)</name>
    <dbReference type="NCBI Taxonomy" id="679936"/>
    <lineage>
        <taxon>Bacteria</taxon>
        <taxon>Bacillati</taxon>
        <taxon>Bacillota</taxon>
        <taxon>Clostridia</taxon>
        <taxon>Eubacteriales</taxon>
        <taxon>Clostridiales Family XVII. Incertae Sedis</taxon>
        <taxon>Sulfobacillus</taxon>
    </lineage>
</organism>
<dbReference type="HOGENOM" id="CLU_489941_0_0_9"/>
<reference evidence="4" key="1">
    <citation type="submission" date="2011-12" db="EMBL/GenBank/DDBJ databases">
        <title>The complete genome of chromosome of Sulfobacillus acidophilus DSM 10332.</title>
        <authorList>
            <person name="Lucas S."/>
            <person name="Han J."/>
            <person name="Lapidus A."/>
            <person name="Bruce D."/>
            <person name="Goodwin L."/>
            <person name="Pitluck S."/>
            <person name="Peters L."/>
            <person name="Kyrpides N."/>
            <person name="Mavromatis K."/>
            <person name="Ivanova N."/>
            <person name="Mikhailova N."/>
            <person name="Chertkov O."/>
            <person name="Saunders E."/>
            <person name="Detter J.C."/>
            <person name="Tapia R."/>
            <person name="Han C."/>
            <person name="Land M."/>
            <person name="Hauser L."/>
            <person name="Markowitz V."/>
            <person name="Cheng J.-F."/>
            <person name="Hugenholtz P."/>
            <person name="Woyke T."/>
            <person name="Wu D."/>
            <person name="Pukall R."/>
            <person name="Gehrich-Schroeter G."/>
            <person name="Schneider S."/>
            <person name="Klenk H.-P."/>
            <person name="Eisen J.A."/>
        </authorList>
    </citation>
    <scope>NUCLEOTIDE SEQUENCE [LARGE SCALE GENOMIC DNA]</scope>
    <source>
        <strain evidence="4">ATCC 700253 / DSM 10332 / NAL</strain>
    </source>
</reference>
<dbReference type="Gene3D" id="3.40.50.720">
    <property type="entry name" value="NAD(P)-binding Rossmann-like Domain"/>
    <property type="match status" value="1"/>
</dbReference>
<dbReference type="GO" id="GO:0016779">
    <property type="term" value="F:nucleotidyltransferase activity"/>
    <property type="evidence" value="ECO:0007669"/>
    <property type="project" value="TreeGrafter"/>
</dbReference>
<feature type="region of interest" description="Disordered" evidence="1">
    <location>
        <begin position="467"/>
        <end position="511"/>
    </location>
</feature>
<evidence type="ECO:0000313" key="4">
    <source>
        <dbReference type="Proteomes" id="UP000005439"/>
    </source>
</evidence>
<dbReference type="STRING" id="679936.Sulac_0583"/>
<dbReference type="SUPFAM" id="SSF69572">
    <property type="entry name" value="Activating enzymes of the ubiquitin-like proteins"/>
    <property type="match status" value="1"/>
</dbReference>
<dbReference type="InterPro" id="IPR045886">
    <property type="entry name" value="ThiF/MoeB/HesA"/>
</dbReference>
<dbReference type="PANTHER" id="PTHR10953">
    <property type="entry name" value="UBIQUITIN-ACTIVATING ENZYME E1"/>
    <property type="match status" value="1"/>
</dbReference>
<dbReference type="InterPro" id="IPR000594">
    <property type="entry name" value="ThiF_NAD_FAD-bd"/>
</dbReference>
<dbReference type="EMBL" id="CP003179">
    <property type="protein sequence ID" value="AEW04112.1"/>
    <property type="molecule type" value="Genomic_DNA"/>
</dbReference>
<gene>
    <name evidence="3" type="ordered locus">Sulac_0583</name>
</gene>